<gene>
    <name evidence="2" type="ORF">H6F41_05705</name>
</gene>
<accession>A0ABR7ZV17</accession>
<evidence type="ECO:0000313" key="3">
    <source>
        <dbReference type="Proteomes" id="UP000642094"/>
    </source>
</evidence>
<dbReference type="PANTHER" id="PTHR36558">
    <property type="entry name" value="GLR1098 PROTEIN"/>
    <property type="match status" value="1"/>
</dbReference>
<dbReference type="RefSeq" id="WP_190402512.1">
    <property type="nucleotide sequence ID" value="NZ_JACJQB010000007.1"/>
</dbReference>
<dbReference type="EMBL" id="JACJQB010000007">
    <property type="protein sequence ID" value="MBD2187637.1"/>
    <property type="molecule type" value="Genomic_DNA"/>
</dbReference>
<dbReference type="InterPro" id="IPR012296">
    <property type="entry name" value="Nuclease_put_TT1808"/>
</dbReference>
<dbReference type="Pfam" id="PF05685">
    <property type="entry name" value="Uma2"/>
    <property type="match status" value="1"/>
</dbReference>
<dbReference type="InterPro" id="IPR008538">
    <property type="entry name" value="Uma2"/>
</dbReference>
<feature type="domain" description="Putative restriction endonuclease" evidence="1">
    <location>
        <begin position="12"/>
        <end position="176"/>
    </location>
</feature>
<dbReference type="SUPFAM" id="SSF52980">
    <property type="entry name" value="Restriction endonuclease-like"/>
    <property type="match status" value="1"/>
</dbReference>
<sequence length="188" mass="21976">MIATTARRYSLDEYRAIAETSEEKCEYHDGEIITMTGGTATHSRISRNVVNFLDNNLEDTNFEAFNSDLRIWIPKYRCGVYPDAMVVDSQLQFHDGREDEILNPLLIIEVLSPSTQKYDRTDKFEMYRSIPSLCEYLLIRQDRPFVERYTKQLNGWLFSDFNGLEDSISLESIKIELAMTKIYRGIIF</sequence>
<proteinExistence type="predicted"/>
<evidence type="ECO:0000313" key="2">
    <source>
        <dbReference type="EMBL" id="MBD2187637.1"/>
    </source>
</evidence>
<keyword evidence="2" id="KW-0378">Hydrolase</keyword>
<name>A0ABR7ZV17_9CYAN</name>
<keyword evidence="2" id="KW-0540">Nuclease</keyword>
<dbReference type="Proteomes" id="UP000642094">
    <property type="component" value="Unassembled WGS sequence"/>
</dbReference>
<keyword evidence="2" id="KW-0255">Endonuclease</keyword>
<organism evidence="2 3">
    <name type="scientific">Pseudanabaena mucicola FACHB-723</name>
    <dbReference type="NCBI Taxonomy" id="2692860"/>
    <lineage>
        <taxon>Bacteria</taxon>
        <taxon>Bacillati</taxon>
        <taxon>Cyanobacteriota</taxon>
        <taxon>Cyanophyceae</taxon>
        <taxon>Pseudanabaenales</taxon>
        <taxon>Pseudanabaenaceae</taxon>
        <taxon>Pseudanabaena</taxon>
    </lineage>
</organism>
<dbReference type="CDD" id="cd06260">
    <property type="entry name" value="DUF820-like"/>
    <property type="match status" value="1"/>
</dbReference>
<dbReference type="GO" id="GO:0004519">
    <property type="term" value="F:endonuclease activity"/>
    <property type="evidence" value="ECO:0007669"/>
    <property type="project" value="UniProtKB-KW"/>
</dbReference>
<dbReference type="PANTHER" id="PTHR36558:SF1">
    <property type="entry name" value="RESTRICTION ENDONUCLEASE DOMAIN-CONTAINING PROTEIN-RELATED"/>
    <property type="match status" value="1"/>
</dbReference>
<keyword evidence="3" id="KW-1185">Reference proteome</keyword>
<dbReference type="InterPro" id="IPR011335">
    <property type="entry name" value="Restrct_endonuc-II-like"/>
</dbReference>
<protein>
    <submittedName>
        <fullName evidence="2">Uma2 family endonuclease</fullName>
    </submittedName>
</protein>
<reference evidence="2 3" key="1">
    <citation type="journal article" date="2020" name="ISME J.">
        <title>Comparative genomics reveals insights into cyanobacterial evolution and habitat adaptation.</title>
        <authorList>
            <person name="Chen M.Y."/>
            <person name="Teng W.K."/>
            <person name="Zhao L."/>
            <person name="Hu C.X."/>
            <person name="Zhou Y.K."/>
            <person name="Han B.P."/>
            <person name="Song L.R."/>
            <person name="Shu W.S."/>
        </authorList>
    </citation>
    <scope>NUCLEOTIDE SEQUENCE [LARGE SCALE GENOMIC DNA]</scope>
    <source>
        <strain evidence="2 3">FACHB-723</strain>
    </source>
</reference>
<comment type="caution">
    <text evidence="2">The sequence shown here is derived from an EMBL/GenBank/DDBJ whole genome shotgun (WGS) entry which is preliminary data.</text>
</comment>
<dbReference type="Gene3D" id="3.90.1570.10">
    <property type="entry name" value="tt1808, chain A"/>
    <property type="match status" value="1"/>
</dbReference>
<evidence type="ECO:0000259" key="1">
    <source>
        <dbReference type="Pfam" id="PF05685"/>
    </source>
</evidence>